<dbReference type="AlphaFoldDB" id="A0A2Z7CTU6"/>
<proteinExistence type="predicted"/>
<protein>
    <submittedName>
        <fullName evidence="2">Uncharacterized protein</fullName>
    </submittedName>
</protein>
<accession>A0A2Z7CTU6</accession>
<feature type="region of interest" description="Disordered" evidence="1">
    <location>
        <begin position="1"/>
        <end position="48"/>
    </location>
</feature>
<reference evidence="2 3" key="1">
    <citation type="journal article" date="2015" name="Proc. Natl. Acad. Sci. U.S.A.">
        <title>The resurrection genome of Boea hygrometrica: A blueprint for survival of dehydration.</title>
        <authorList>
            <person name="Xiao L."/>
            <person name="Yang G."/>
            <person name="Zhang L."/>
            <person name="Yang X."/>
            <person name="Zhao S."/>
            <person name="Ji Z."/>
            <person name="Zhou Q."/>
            <person name="Hu M."/>
            <person name="Wang Y."/>
            <person name="Chen M."/>
            <person name="Xu Y."/>
            <person name="Jin H."/>
            <person name="Xiao X."/>
            <person name="Hu G."/>
            <person name="Bao F."/>
            <person name="Hu Y."/>
            <person name="Wan P."/>
            <person name="Li L."/>
            <person name="Deng X."/>
            <person name="Kuang T."/>
            <person name="Xiang C."/>
            <person name="Zhu J.K."/>
            <person name="Oliver M.J."/>
            <person name="He Y."/>
        </authorList>
    </citation>
    <scope>NUCLEOTIDE SEQUENCE [LARGE SCALE GENOMIC DNA]</scope>
    <source>
        <strain evidence="3">cv. XS01</strain>
    </source>
</reference>
<feature type="compositionally biased region" description="Polar residues" evidence="1">
    <location>
        <begin position="15"/>
        <end position="32"/>
    </location>
</feature>
<sequence length="183" mass="19499">MRSVVANHGPRSSPRPETNPRSQKQCRNTASDSPDGGRTAAPPPAQRAAHCRTLRTAQPAIGTVAALSYSDAVRTLQCRCAQATVPPFFFSKNLRSMQFRHNYVLIDPSLGSDTTVGTVADPEPVPRGAAEAPGSDQIHRETGTSRLAAVDLLILSTTGNRIPSSVCTRRADEFETNGISSST</sequence>
<name>A0A2Z7CTU6_9LAMI</name>
<evidence type="ECO:0000313" key="2">
    <source>
        <dbReference type="EMBL" id="KZV50491.1"/>
    </source>
</evidence>
<gene>
    <name evidence="2" type="ORF">F511_07760</name>
</gene>
<keyword evidence="3" id="KW-1185">Reference proteome</keyword>
<dbReference type="Proteomes" id="UP000250235">
    <property type="component" value="Unassembled WGS sequence"/>
</dbReference>
<dbReference type="EMBL" id="KQ992392">
    <property type="protein sequence ID" value="KZV50491.1"/>
    <property type="molecule type" value="Genomic_DNA"/>
</dbReference>
<organism evidence="2 3">
    <name type="scientific">Dorcoceras hygrometricum</name>
    <dbReference type="NCBI Taxonomy" id="472368"/>
    <lineage>
        <taxon>Eukaryota</taxon>
        <taxon>Viridiplantae</taxon>
        <taxon>Streptophyta</taxon>
        <taxon>Embryophyta</taxon>
        <taxon>Tracheophyta</taxon>
        <taxon>Spermatophyta</taxon>
        <taxon>Magnoliopsida</taxon>
        <taxon>eudicotyledons</taxon>
        <taxon>Gunneridae</taxon>
        <taxon>Pentapetalae</taxon>
        <taxon>asterids</taxon>
        <taxon>lamiids</taxon>
        <taxon>Lamiales</taxon>
        <taxon>Gesneriaceae</taxon>
        <taxon>Didymocarpoideae</taxon>
        <taxon>Trichosporeae</taxon>
        <taxon>Loxocarpinae</taxon>
        <taxon>Dorcoceras</taxon>
    </lineage>
</organism>
<evidence type="ECO:0000313" key="3">
    <source>
        <dbReference type="Proteomes" id="UP000250235"/>
    </source>
</evidence>
<evidence type="ECO:0000256" key="1">
    <source>
        <dbReference type="SAM" id="MobiDB-lite"/>
    </source>
</evidence>